<accession>A0AAD5W152</accession>
<dbReference type="PANTHER" id="PTHR47534">
    <property type="entry name" value="YALI0E05731P"/>
    <property type="match status" value="1"/>
</dbReference>
<comment type="caution">
    <text evidence="2">The sequence shown here is derived from an EMBL/GenBank/DDBJ whole genome shotgun (WGS) entry which is preliminary data.</text>
</comment>
<protein>
    <recommendedName>
        <fullName evidence="4">NAD(P)-binding protein</fullName>
    </recommendedName>
</protein>
<evidence type="ECO:0000313" key="3">
    <source>
        <dbReference type="Proteomes" id="UP001213000"/>
    </source>
</evidence>
<dbReference type="Proteomes" id="UP001213000">
    <property type="component" value="Unassembled WGS sequence"/>
</dbReference>
<reference evidence="2" key="1">
    <citation type="submission" date="2022-07" db="EMBL/GenBank/DDBJ databases">
        <title>Genome Sequence of Leucocoprinus birnbaumii.</title>
        <authorList>
            <person name="Buettner E."/>
        </authorList>
    </citation>
    <scope>NUCLEOTIDE SEQUENCE</scope>
    <source>
        <strain evidence="2">VT141</strain>
    </source>
</reference>
<evidence type="ECO:0000313" key="2">
    <source>
        <dbReference type="EMBL" id="KAJ3575030.1"/>
    </source>
</evidence>
<dbReference type="EMBL" id="JANIEX010000050">
    <property type="protein sequence ID" value="KAJ3575030.1"/>
    <property type="molecule type" value="Genomic_DNA"/>
</dbReference>
<dbReference type="GO" id="GO:0016491">
    <property type="term" value="F:oxidoreductase activity"/>
    <property type="evidence" value="ECO:0007669"/>
    <property type="project" value="UniProtKB-KW"/>
</dbReference>
<dbReference type="SUPFAM" id="SSF51735">
    <property type="entry name" value="NAD(P)-binding Rossmann-fold domains"/>
    <property type="match status" value="1"/>
</dbReference>
<dbReference type="InterPro" id="IPR052228">
    <property type="entry name" value="Sec_Metab_Biosynth_Oxidored"/>
</dbReference>
<keyword evidence="1" id="KW-0560">Oxidoreductase</keyword>
<name>A0AAD5W152_9AGAR</name>
<dbReference type="AlphaFoldDB" id="A0AAD5W152"/>
<organism evidence="2 3">
    <name type="scientific">Leucocoprinus birnbaumii</name>
    <dbReference type="NCBI Taxonomy" id="56174"/>
    <lineage>
        <taxon>Eukaryota</taxon>
        <taxon>Fungi</taxon>
        <taxon>Dikarya</taxon>
        <taxon>Basidiomycota</taxon>
        <taxon>Agaricomycotina</taxon>
        <taxon>Agaricomycetes</taxon>
        <taxon>Agaricomycetidae</taxon>
        <taxon>Agaricales</taxon>
        <taxon>Agaricineae</taxon>
        <taxon>Agaricaceae</taxon>
        <taxon>Leucocoprinus</taxon>
    </lineage>
</organism>
<evidence type="ECO:0008006" key="4">
    <source>
        <dbReference type="Google" id="ProtNLM"/>
    </source>
</evidence>
<dbReference type="PANTHER" id="PTHR47534:SF3">
    <property type="entry name" value="ALCOHOL DEHYDROGENASE-LIKE C-TERMINAL DOMAIN-CONTAINING PROTEIN"/>
    <property type="match status" value="1"/>
</dbReference>
<proteinExistence type="predicted"/>
<gene>
    <name evidence="2" type="ORF">NP233_g1376</name>
</gene>
<evidence type="ECO:0000256" key="1">
    <source>
        <dbReference type="ARBA" id="ARBA00023002"/>
    </source>
</evidence>
<dbReference type="InterPro" id="IPR002347">
    <property type="entry name" value="SDR_fam"/>
</dbReference>
<dbReference type="InterPro" id="IPR036291">
    <property type="entry name" value="NAD(P)-bd_dom_sf"/>
</dbReference>
<dbReference type="Gene3D" id="3.40.50.720">
    <property type="entry name" value="NAD(P)-binding Rossmann-like Domain"/>
    <property type="match status" value="1"/>
</dbReference>
<sequence length="262" mass="28423">MPSLAIVRQVNAAFRPEYIPVAVFVGGTSGIGQAMAEAFGRYTEGKSDIIIVGRNRTAAESILSSLPRPSDGSYRRDFVQCDATRMKNVQVATSDILGRFPKINFLIVTAGIVSLKGRDETEEGLDTKLALHYYARWKFISDLLPSLANASKAGEDGKVYSVLSAGKGGAINLDDLGLKTTFSPPNAALQAPTYNDLMMEAFHDCHPELTFTHGYPGGVRTSVLQNSDSKTSQYLKPYCKHTVTTSNYLSGGRGRIYVARSL</sequence>
<dbReference type="Pfam" id="PF00106">
    <property type="entry name" value="adh_short"/>
    <property type="match status" value="1"/>
</dbReference>
<keyword evidence="3" id="KW-1185">Reference proteome</keyword>